<evidence type="ECO:0000313" key="1">
    <source>
        <dbReference type="EMBL" id="MEQ2170326.1"/>
    </source>
</evidence>
<proteinExistence type="predicted"/>
<sequence>MDEVQVLQKVKASDLSGTRTLIQEVSLDFINDFISFPPGSDPSRETLQCAFTRTIRGPVPDCVEVFKEKTSQDQLGIISLTDSIREEGPFNVVFQSSPERHQYSLVHLKPEPVLIKWFPSSDTGSRNDPVTFIPSI</sequence>
<keyword evidence="2" id="KW-1185">Reference proteome</keyword>
<name>A0ABV0NFZ5_9TELE</name>
<dbReference type="EMBL" id="JAHRIO010038597">
    <property type="protein sequence ID" value="MEQ2170326.1"/>
    <property type="molecule type" value="Genomic_DNA"/>
</dbReference>
<reference evidence="1 2" key="1">
    <citation type="submission" date="2021-06" db="EMBL/GenBank/DDBJ databases">
        <authorList>
            <person name="Palmer J.M."/>
        </authorList>
    </citation>
    <scope>NUCLEOTIDE SEQUENCE [LARGE SCALE GENOMIC DNA]</scope>
    <source>
        <strain evidence="1 2">GA_2019</strain>
        <tissue evidence="1">Muscle</tissue>
    </source>
</reference>
<accession>A0ABV0NFZ5</accession>
<evidence type="ECO:0000313" key="2">
    <source>
        <dbReference type="Proteomes" id="UP001476798"/>
    </source>
</evidence>
<protein>
    <submittedName>
        <fullName evidence="1">Uncharacterized protein</fullName>
    </submittedName>
</protein>
<organism evidence="1 2">
    <name type="scientific">Goodea atripinnis</name>
    <dbReference type="NCBI Taxonomy" id="208336"/>
    <lineage>
        <taxon>Eukaryota</taxon>
        <taxon>Metazoa</taxon>
        <taxon>Chordata</taxon>
        <taxon>Craniata</taxon>
        <taxon>Vertebrata</taxon>
        <taxon>Euteleostomi</taxon>
        <taxon>Actinopterygii</taxon>
        <taxon>Neopterygii</taxon>
        <taxon>Teleostei</taxon>
        <taxon>Neoteleostei</taxon>
        <taxon>Acanthomorphata</taxon>
        <taxon>Ovalentaria</taxon>
        <taxon>Atherinomorphae</taxon>
        <taxon>Cyprinodontiformes</taxon>
        <taxon>Goodeidae</taxon>
        <taxon>Goodea</taxon>
    </lineage>
</organism>
<gene>
    <name evidence="1" type="ORF">GOODEAATRI_034357</name>
</gene>
<dbReference type="Proteomes" id="UP001476798">
    <property type="component" value="Unassembled WGS sequence"/>
</dbReference>
<comment type="caution">
    <text evidence="1">The sequence shown here is derived from an EMBL/GenBank/DDBJ whole genome shotgun (WGS) entry which is preliminary data.</text>
</comment>